<organism evidence="4 5">
    <name type="scientific">Lophium mytilinum</name>
    <dbReference type="NCBI Taxonomy" id="390894"/>
    <lineage>
        <taxon>Eukaryota</taxon>
        <taxon>Fungi</taxon>
        <taxon>Dikarya</taxon>
        <taxon>Ascomycota</taxon>
        <taxon>Pezizomycotina</taxon>
        <taxon>Dothideomycetes</taxon>
        <taxon>Pleosporomycetidae</taxon>
        <taxon>Mytilinidiales</taxon>
        <taxon>Mytilinidiaceae</taxon>
        <taxon>Lophium</taxon>
    </lineage>
</organism>
<evidence type="ECO:0000256" key="1">
    <source>
        <dbReference type="PROSITE-ProRule" id="PRU00175"/>
    </source>
</evidence>
<feature type="chain" id="PRO_5025378819" description="RING-type domain-containing protein" evidence="2">
    <location>
        <begin position="25"/>
        <end position="236"/>
    </location>
</feature>
<sequence length="236" mass="27689">MAQRFLDLLHYLTYLAANAPEASSATETETCSICKEDFLSGAPNTLQMLPCKHYFHRSCVMPWFQGTEPNHNRCPYCRTQLFRDDILTTSELQTIQELGTDEWLAGDGRASCGCSVPHLGGVEEWPCCGPWRQAAERDETYAFQDLERADELWMWVHTQKNCDCETPEGVNPRDWWKWHLSLSCFWDYLLEIVQDENPEAYERMENGEVDHEDIMKDYLFEHEHRGNFTRRDLDYV</sequence>
<keyword evidence="1" id="KW-0479">Metal-binding</keyword>
<dbReference type="Pfam" id="PF13639">
    <property type="entry name" value="zf-RING_2"/>
    <property type="match status" value="1"/>
</dbReference>
<evidence type="ECO:0000313" key="4">
    <source>
        <dbReference type="EMBL" id="KAF2501865.1"/>
    </source>
</evidence>
<keyword evidence="2" id="KW-0732">Signal</keyword>
<dbReference type="InterPro" id="IPR013083">
    <property type="entry name" value="Znf_RING/FYVE/PHD"/>
</dbReference>
<reference evidence="4" key="1">
    <citation type="journal article" date="2020" name="Stud. Mycol.">
        <title>101 Dothideomycetes genomes: a test case for predicting lifestyles and emergence of pathogens.</title>
        <authorList>
            <person name="Haridas S."/>
            <person name="Albert R."/>
            <person name="Binder M."/>
            <person name="Bloem J."/>
            <person name="Labutti K."/>
            <person name="Salamov A."/>
            <person name="Andreopoulos B."/>
            <person name="Baker S."/>
            <person name="Barry K."/>
            <person name="Bills G."/>
            <person name="Bluhm B."/>
            <person name="Cannon C."/>
            <person name="Castanera R."/>
            <person name="Culley D."/>
            <person name="Daum C."/>
            <person name="Ezra D."/>
            <person name="Gonzalez J."/>
            <person name="Henrissat B."/>
            <person name="Kuo A."/>
            <person name="Liang C."/>
            <person name="Lipzen A."/>
            <person name="Lutzoni F."/>
            <person name="Magnuson J."/>
            <person name="Mondo S."/>
            <person name="Nolan M."/>
            <person name="Ohm R."/>
            <person name="Pangilinan J."/>
            <person name="Park H.-J."/>
            <person name="Ramirez L."/>
            <person name="Alfaro M."/>
            <person name="Sun H."/>
            <person name="Tritt A."/>
            <person name="Yoshinaga Y."/>
            <person name="Zwiers L.-H."/>
            <person name="Turgeon B."/>
            <person name="Goodwin S."/>
            <person name="Spatafora J."/>
            <person name="Crous P."/>
            <person name="Grigoriev I."/>
        </authorList>
    </citation>
    <scope>NUCLEOTIDE SEQUENCE</scope>
    <source>
        <strain evidence="4">CBS 269.34</strain>
    </source>
</reference>
<dbReference type="PROSITE" id="PS50089">
    <property type="entry name" value="ZF_RING_2"/>
    <property type="match status" value="1"/>
</dbReference>
<dbReference type="GO" id="GO:0006511">
    <property type="term" value="P:ubiquitin-dependent protein catabolic process"/>
    <property type="evidence" value="ECO:0007669"/>
    <property type="project" value="TreeGrafter"/>
</dbReference>
<dbReference type="PANTHER" id="PTHR22765">
    <property type="entry name" value="RING FINGER AND PROTEASE ASSOCIATED DOMAIN-CONTAINING"/>
    <property type="match status" value="1"/>
</dbReference>
<accession>A0A6A6RAL0</accession>
<keyword evidence="5" id="KW-1185">Reference proteome</keyword>
<dbReference type="GO" id="GO:0061630">
    <property type="term" value="F:ubiquitin protein ligase activity"/>
    <property type="evidence" value="ECO:0007669"/>
    <property type="project" value="TreeGrafter"/>
</dbReference>
<dbReference type="GO" id="GO:0008270">
    <property type="term" value="F:zinc ion binding"/>
    <property type="evidence" value="ECO:0007669"/>
    <property type="project" value="UniProtKB-KW"/>
</dbReference>
<dbReference type="SMART" id="SM00184">
    <property type="entry name" value="RING"/>
    <property type="match status" value="1"/>
</dbReference>
<protein>
    <recommendedName>
        <fullName evidence="3">RING-type domain-containing protein</fullName>
    </recommendedName>
</protein>
<feature type="signal peptide" evidence="2">
    <location>
        <begin position="1"/>
        <end position="24"/>
    </location>
</feature>
<dbReference type="InterPro" id="IPR001841">
    <property type="entry name" value="Znf_RING"/>
</dbReference>
<evidence type="ECO:0000259" key="3">
    <source>
        <dbReference type="PROSITE" id="PS50089"/>
    </source>
</evidence>
<evidence type="ECO:0000313" key="5">
    <source>
        <dbReference type="Proteomes" id="UP000799750"/>
    </source>
</evidence>
<keyword evidence="1" id="KW-0862">Zinc</keyword>
<feature type="domain" description="RING-type" evidence="3">
    <location>
        <begin position="31"/>
        <end position="78"/>
    </location>
</feature>
<dbReference type="EMBL" id="MU004182">
    <property type="protein sequence ID" value="KAF2501865.1"/>
    <property type="molecule type" value="Genomic_DNA"/>
</dbReference>
<keyword evidence="1" id="KW-0863">Zinc-finger</keyword>
<dbReference type="InterPro" id="IPR051826">
    <property type="entry name" value="E3_ubiquitin-ligase_domain"/>
</dbReference>
<gene>
    <name evidence="4" type="ORF">BU16DRAFT_534495</name>
</gene>
<dbReference type="AlphaFoldDB" id="A0A6A6RAL0"/>
<dbReference type="PANTHER" id="PTHR22765:SF434">
    <property type="entry name" value="GB|AAD18119.1-RELATED"/>
    <property type="match status" value="1"/>
</dbReference>
<dbReference type="Proteomes" id="UP000799750">
    <property type="component" value="Unassembled WGS sequence"/>
</dbReference>
<dbReference type="OrthoDB" id="8062037at2759"/>
<dbReference type="Gene3D" id="3.30.40.10">
    <property type="entry name" value="Zinc/RING finger domain, C3HC4 (zinc finger)"/>
    <property type="match status" value="1"/>
</dbReference>
<name>A0A6A6RAL0_9PEZI</name>
<proteinExistence type="predicted"/>
<evidence type="ECO:0000256" key="2">
    <source>
        <dbReference type="SAM" id="SignalP"/>
    </source>
</evidence>
<dbReference type="SUPFAM" id="SSF57850">
    <property type="entry name" value="RING/U-box"/>
    <property type="match status" value="1"/>
</dbReference>